<dbReference type="InterPro" id="IPR033116">
    <property type="entry name" value="TRYPSIN_SER"/>
</dbReference>
<dbReference type="Gene3D" id="2.40.10.10">
    <property type="entry name" value="Trypsin-like serine proteases"/>
    <property type="match status" value="1"/>
</dbReference>
<dbReference type="PANTHER" id="PTHR24264:SF65">
    <property type="entry name" value="SRCR DOMAIN-CONTAINING PROTEIN"/>
    <property type="match status" value="1"/>
</dbReference>
<evidence type="ECO:0000256" key="3">
    <source>
        <dbReference type="ARBA" id="ARBA00022670"/>
    </source>
</evidence>
<evidence type="ECO:0000313" key="10">
    <source>
        <dbReference type="Proteomes" id="UP000663879"/>
    </source>
</evidence>
<accession>A0A814G1M0</accession>
<name>A0A814G1M0_9BILA</name>
<dbReference type="InterPro" id="IPR043504">
    <property type="entry name" value="Peptidase_S1_PA_chymotrypsin"/>
</dbReference>
<dbReference type="GO" id="GO:0004252">
    <property type="term" value="F:serine-type endopeptidase activity"/>
    <property type="evidence" value="ECO:0007669"/>
    <property type="project" value="InterPro"/>
</dbReference>
<evidence type="ECO:0000256" key="2">
    <source>
        <dbReference type="ARBA" id="ARBA00022525"/>
    </source>
</evidence>
<dbReference type="EMBL" id="CAJNOC010003599">
    <property type="protein sequence ID" value="CAF0990163.1"/>
    <property type="molecule type" value="Genomic_DNA"/>
</dbReference>
<dbReference type="AlphaFoldDB" id="A0A814G1M0"/>
<comment type="caution">
    <text evidence="9">The sequence shown here is derived from an EMBL/GenBank/DDBJ whole genome shotgun (WGS) entry which is preliminary data.</text>
</comment>
<evidence type="ECO:0000256" key="4">
    <source>
        <dbReference type="ARBA" id="ARBA00022801"/>
    </source>
</evidence>
<keyword evidence="3" id="KW-0645">Protease</keyword>
<keyword evidence="2" id="KW-0964">Secreted</keyword>
<comment type="subcellular location">
    <subcellularLocation>
        <location evidence="1">Secreted</location>
    </subcellularLocation>
</comment>
<dbReference type="InterPro" id="IPR009003">
    <property type="entry name" value="Peptidase_S1_PA"/>
</dbReference>
<dbReference type="PROSITE" id="PS50240">
    <property type="entry name" value="TRYPSIN_DOM"/>
    <property type="match status" value="1"/>
</dbReference>
<evidence type="ECO:0000256" key="5">
    <source>
        <dbReference type="ARBA" id="ARBA00022825"/>
    </source>
</evidence>
<dbReference type="InterPro" id="IPR001254">
    <property type="entry name" value="Trypsin_dom"/>
</dbReference>
<reference evidence="9" key="1">
    <citation type="submission" date="2021-02" db="EMBL/GenBank/DDBJ databases">
        <authorList>
            <person name="Nowell W R."/>
        </authorList>
    </citation>
    <scope>NUCLEOTIDE SEQUENCE</scope>
    <source>
        <strain evidence="9">Ploen Becks lab</strain>
    </source>
</reference>
<evidence type="ECO:0000259" key="8">
    <source>
        <dbReference type="PROSITE" id="PS50240"/>
    </source>
</evidence>
<comment type="similarity">
    <text evidence="7">Belongs to the peptidase S1 family. CLIP subfamily.</text>
</comment>
<dbReference type="InterPro" id="IPR050127">
    <property type="entry name" value="Serine_Proteases_S1"/>
</dbReference>
<gene>
    <name evidence="9" type="ORF">OXX778_LOCUS15870</name>
</gene>
<protein>
    <recommendedName>
        <fullName evidence="8">Peptidase S1 domain-containing protein</fullName>
    </recommendedName>
</protein>
<keyword evidence="4" id="KW-0378">Hydrolase</keyword>
<evidence type="ECO:0000256" key="7">
    <source>
        <dbReference type="ARBA" id="ARBA00024195"/>
    </source>
</evidence>
<dbReference type="PROSITE" id="PS00135">
    <property type="entry name" value="TRYPSIN_SER"/>
    <property type="match status" value="1"/>
</dbReference>
<dbReference type="CDD" id="cd00190">
    <property type="entry name" value="Tryp_SPc"/>
    <property type="match status" value="1"/>
</dbReference>
<evidence type="ECO:0000256" key="1">
    <source>
        <dbReference type="ARBA" id="ARBA00004613"/>
    </source>
</evidence>
<keyword evidence="5" id="KW-0720">Serine protease</keyword>
<dbReference type="FunFam" id="2.40.10.10:FF:000002">
    <property type="entry name" value="Transmembrane protease serine"/>
    <property type="match status" value="1"/>
</dbReference>
<dbReference type="SUPFAM" id="SSF50494">
    <property type="entry name" value="Trypsin-like serine proteases"/>
    <property type="match status" value="1"/>
</dbReference>
<dbReference type="Pfam" id="PF00089">
    <property type="entry name" value="Trypsin"/>
    <property type="match status" value="1"/>
</dbReference>
<dbReference type="Proteomes" id="UP000663879">
    <property type="component" value="Unassembled WGS sequence"/>
</dbReference>
<dbReference type="SMART" id="SM00020">
    <property type="entry name" value="Tryp_SPc"/>
    <property type="match status" value="1"/>
</dbReference>
<organism evidence="9 10">
    <name type="scientific">Brachionus calyciflorus</name>
    <dbReference type="NCBI Taxonomy" id="104777"/>
    <lineage>
        <taxon>Eukaryota</taxon>
        <taxon>Metazoa</taxon>
        <taxon>Spiralia</taxon>
        <taxon>Gnathifera</taxon>
        <taxon>Rotifera</taxon>
        <taxon>Eurotatoria</taxon>
        <taxon>Monogononta</taxon>
        <taxon>Pseudotrocha</taxon>
        <taxon>Ploima</taxon>
        <taxon>Brachionidae</taxon>
        <taxon>Brachionus</taxon>
    </lineage>
</organism>
<sequence>MELNDKDSWATGWGTLKAGGTISRYLMEVEMPILSDSKCKEKFEIVNTTLSICSGETGKNKDTCQGDSGGPLVVYANKRWELAGITSWGYGCGDGGVYTRTSYYYDWIIDQIKNF</sequence>
<keyword evidence="10" id="KW-1185">Reference proteome</keyword>
<evidence type="ECO:0000256" key="6">
    <source>
        <dbReference type="ARBA" id="ARBA00023157"/>
    </source>
</evidence>
<dbReference type="GO" id="GO:0005615">
    <property type="term" value="C:extracellular space"/>
    <property type="evidence" value="ECO:0007669"/>
    <property type="project" value="TreeGrafter"/>
</dbReference>
<dbReference type="OrthoDB" id="10051896at2759"/>
<proteinExistence type="inferred from homology"/>
<evidence type="ECO:0000313" key="9">
    <source>
        <dbReference type="EMBL" id="CAF0990163.1"/>
    </source>
</evidence>
<dbReference type="GO" id="GO:0006508">
    <property type="term" value="P:proteolysis"/>
    <property type="evidence" value="ECO:0007669"/>
    <property type="project" value="UniProtKB-KW"/>
</dbReference>
<dbReference type="PANTHER" id="PTHR24264">
    <property type="entry name" value="TRYPSIN-RELATED"/>
    <property type="match status" value="1"/>
</dbReference>
<keyword evidence="6" id="KW-1015">Disulfide bond</keyword>
<feature type="domain" description="Peptidase S1" evidence="8">
    <location>
        <begin position="1"/>
        <end position="113"/>
    </location>
</feature>